<dbReference type="Proteomes" id="UP000266327">
    <property type="component" value="Unassembled WGS sequence"/>
</dbReference>
<organism evidence="2 3">
    <name type="scientific">Noviherbaspirillum sedimenti</name>
    <dbReference type="NCBI Taxonomy" id="2320865"/>
    <lineage>
        <taxon>Bacteria</taxon>
        <taxon>Pseudomonadati</taxon>
        <taxon>Pseudomonadota</taxon>
        <taxon>Betaproteobacteria</taxon>
        <taxon>Burkholderiales</taxon>
        <taxon>Oxalobacteraceae</taxon>
        <taxon>Noviherbaspirillum</taxon>
    </lineage>
</organism>
<name>A0A3A3G603_9BURK</name>
<feature type="compositionally biased region" description="Basic and acidic residues" evidence="1">
    <location>
        <begin position="76"/>
        <end position="86"/>
    </location>
</feature>
<dbReference type="OrthoDB" id="4560214at2"/>
<evidence type="ECO:0000256" key="1">
    <source>
        <dbReference type="SAM" id="MobiDB-lite"/>
    </source>
</evidence>
<dbReference type="EMBL" id="QYUQ01000002">
    <property type="protein sequence ID" value="RJG03957.1"/>
    <property type="molecule type" value="Genomic_DNA"/>
</dbReference>
<dbReference type="AlphaFoldDB" id="A0A3A3G603"/>
<dbReference type="RefSeq" id="WP_119787441.1">
    <property type="nucleotide sequence ID" value="NZ_QYUQ01000002.1"/>
</dbReference>
<evidence type="ECO:0000313" key="2">
    <source>
        <dbReference type="EMBL" id="RJG03957.1"/>
    </source>
</evidence>
<gene>
    <name evidence="2" type="ORF">D3878_22140</name>
</gene>
<protein>
    <submittedName>
        <fullName evidence="2">DUF1059 domain-containing protein</fullName>
    </submittedName>
</protein>
<reference evidence="3" key="1">
    <citation type="submission" date="2018-09" db="EMBL/GenBank/DDBJ databases">
        <authorList>
            <person name="Zhu H."/>
        </authorList>
    </citation>
    <scope>NUCLEOTIDE SEQUENCE [LARGE SCALE GENOMIC DNA]</scope>
    <source>
        <strain evidence="3">K1S02-23</strain>
    </source>
</reference>
<sequence length="86" mass="9643">MTRKYVDCREYPSESHCSLAMSADSDEELLEAAVQHAVAVHQHQDTPELRQQIRQLFKEGAPPMEMPMAGGMAGRTESEAQRSRPT</sequence>
<evidence type="ECO:0000313" key="3">
    <source>
        <dbReference type="Proteomes" id="UP000266327"/>
    </source>
</evidence>
<keyword evidence="3" id="KW-1185">Reference proteome</keyword>
<comment type="caution">
    <text evidence="2">The sequence shown here is derived from an EMBL/GenBank/DDBJ whole genome shotgun (WGS) entry which is preliminary data.</text>
</comment>
<feature type="region of interest" description="Disordered" evidence="1">
    <location>
        <begin position="62"/>
        <end position="86"/>
    </location>
</feature>
<proteinExistence type="predicted"/>
<dbReference type="InterPro" id="IPR009409">
    <property type="entry name" value="DUF1059"/>
</dbReference>
<dbReference type="Pfam" id="PF06348">
    <property type="entry name" value="DUF1059"/>
    <property type="match status" value="1"/>
</dbReference>
<accession>A0A3A3G603</accession>